<keyword evidence="2" id="KW-1185">Reference proteome</keyword>
<sequence length="118" mass="13291">MILLKLRSIKHKYRWLYPNAEMPNADGIFVFCFCIGSVPRLNSGGPNRVVTKNAAYLASNPEKKSRAPRNNAGRLEVVPMISVQQAVVVEHWLKSLVLTEQFQLYSGATVNMVRLGFQ</sequence>
<proteinExistence type="predicted"/>
<dbReference type="Proteomes" id="UP001396334">
    <property type="component" value="Unassembled WGS sequence"/>
</dbReference>
<organism evidence="1 2">
    <name type="scientific">Hibiscus sabdariffa</name>
    <name type="common">roselle</name>
    <dbReference type="NCBI Taxonomy" id="183260"/>
    <lineage>
        <taxon>Eukaryota</taxon>
        <taxon>Viridiplantae</taxon>
        <taxon>Streptophyta</taxon>
        <taxon>Embryophyta</taxon>
        <taxon>Tracheophyta</taxon>
        <taxon>Spermatophyta</taxon>
        <taxon>Magnoliopsida</taxon>
        <taxon>eudicotyledons</taxon>
        <taxon>Gunneridae</taxon>
        <taxon>Pentapetalae</taxon>
        <taxon>rosids</taxon>
        <taxon>malvids</taxon>
        <taxon>Malvales</taxon>
        <taxon>Malvaceae</taxon>
        <taxon>Malvoideae</taxon>
        <taxon>Hibiscus</taxon>
    </lineage>
</organism>
<protein>
    <submittedName>
        <fullName evidence="1">Uncharacterized protein</fullName>
    </submittedName>
</protein>
<evidence type="ECO:0000313" key="1">
    <source>
        <dbReference type="EMBL" id="KAK9006218.1"/>
    </source>
</evidence>
<name>A0ABR2R031_9ROSI</name>
<accession>A0ABR2R031</accession>
<evidence type="ECO:0000313" key="2">
    <source>
        <dbReference type="Proteomes" id="UP001396334"/>
    </source>
</evidence>
<dbReference type="EMBL" id="JBBPBN010000029">
    <property type="protein sequence ID" value="KAK9006218.1"/>
    <property type="molecule type" value="Genomic_DNA"/>
</dbReference>
<reference evidence="1 2" key="1">
    <citation type="journal article" date="2024" name="G3 (Bethesda)">
        <title>Genome assembly of Hibiscus sabdariffa L. provides insights into metabolisms of medicinal natural products.</title>
        <authorList>
            <person name="Kim T."/>
        </authorList>
    </citation>
    <scope>NUCLEOTIDE SEQUENCE [LARGE SCALE GENOMIC DNA]</scope>
    <source>
        <strain evidence="1">TK-2024</strain>
        <tissue evidence="1">Old leaves</tissue>
    </source>
</reference>
<comment type="caution">
    <text evidence="1">The sequence shown here is derived from an EMBL/GenBank/DDBJ whole genome shotgun (WGS) entry which is preliminary data.</text>
</comment>
<gene>
    <name evidence="1" type="ORF">V6N11_035263</name>
</gene>